<dbReference type="InterPro" id="IPR036514">
    <property type="entry name" value="SGNH_hydro_sf"/>
</dbReference>
<dbReference type="EMBL" id="JACJIP010000066">
    <property type="protein sequence ID" value="MBA9088724.1"/>
    <property type="molecule type" value="Genomic_DNA"/>
</dbReference>
<dbReference type="Proteomes" id="UP000567067">
    <property type="component" value="Unassembled WGS sequence"/>
</dbReference>
<accession>A0A7W3SYZ8</accession>
<dbReference type="RefSeq" id="WP_182540494.1">
    <property type="nucleotide sequence ID" value="NZ_JACJIP010000066.1"/>
</dbReference>
<dbReference type="SUPFAM" id="SSF52266">
    <property type="entry name" value="SGNH hydrolase"/>
    <property type="match status" value="1"/>
</dbReference>
<keyword evidence="2" id="KW-1185">Reference proteome</keyword>
<gene>
    <name evidence="1" type="ORF">FHR92_005242</name>
</gene>
<comment type="caution">
    <text evidence="1">The sequence shown here is derived from an EMBL/GenBank/DDBJ whole genome shotgun (WGS) entry which is preliminary data.</text>
</comment>
<organism evidence="1 2">
    <name type="scientific">Fontibacillus solani</name>
    <dbReference type="NCBI Taxonomy" id="1572857"/>
    <lineage>
        <taxon>Bacteria</taxon>
        <taxon>Bacillati</taxon>
        <taxon>Bacillota</taxon>
        <taxon>Bacilli</taxon>
        <taxon>Bacillales</taxon>
        <taxon>Paenibacillaceae</taxon>
        <taxon>Fontibacillus</taxon>
    </lineage>
</organism>
<evidence type="ECO:0000313" key="1">
    <source>
        <dbReference type="EMBL" id="MBA9088724.1"/>
    </source>
</evidence>
<name>A0A7W3SYZ8_9BACL</name>
<dbReference type="Gene3D" id="3.40.50.1110">
    <property type="entry name" value="SGNH hydrolase"/>
    <property type="match status" value="1"/>
</dbReference>
<dbReference type="AlphaFoldDB" id="A0A7W3SYZ8"/>
<sequence length="686" mass="75468">MSQASESIAQQFINGGVVPGELTGGAAASKSYVDQQLAIRDANIGIVAGTAGAAQVDISQHKASTTAHPAQHITYSGKVAGASNVKQGLDNLSDRVNNIIADGDSSAEVVDARNGYTVLGDRLNATDAQLADNLQLMQNVFVASWHGVDSSVGTADATTVLNNLFTAAKSAGKRYVYFDDQHTYNVSGVLIGARDLILLGNATIKSSNLDNYYVQICNTQQHFNGRYNTKIYNPDMFAAWKVAISSGTVNVCIWGDSISTGSDCLGISYGNNVQFSNWAPDGLTPSDSYYKRLMDMLTTQFPNVTFNFYNRAIGGTNIQMWKETQTFNGVGKWWVDHVAETNADLLIIAFGMNNGSIESGREFAYYMKEINDYIGDNFTKKPSMAWMSAPRSALTFQFPWGSAAVQFGRDLAAYAAREYGKTLGHYVIDVGRVSNIKRTGKDYENPILKSLAVTDAEISAIVTGNYVKNGSEYTISTDEYYINFPVGLKDFVFEFDVKFPTGMSNGGENIWLAFNQFSRGTSQETTVLIFPKHSAAKASVNVFNNFLDQSHWPGSDSYYEADTSWDDNTYRTIRAEKRRDLIEISVNSVRVYRGRAQINNIPGAFEIRKNSSVGTEFVLKNFKIYEGTYRQYVPTLTDTEMWGPYVADDYNTKPGIGGNGVNHPSTIGVQEVYCTALKEFVDDLDE</sequence>
<evidence type="ECO:0000313" key="2">
    <source>
        <dbReference type="Proteomes" id="UP000567067"/>
    </source>
</evidence>
<protein>
    <submittedName>
        <fullName evidence="1">Uncharacterized protein</fullName>
    </submittedName>
</protein>
<reference evidence="1 2" key="1">
    <citation type="submission" date="2020-08" db="EMBL/GenBank/DDBJ databases">
        <title>Genomic Encyclopedia of Type Strains, Phase III (KMG-III): the genomes of soil and plant-associated and newly described type strains.</title>
        <authorList>
            <person name="Whitman W."/>
        </authorList>
    </citation>
    <scope>NUCLEOTIDE SEQUENCE [LARGE SCALE GENOMIC DNA]</scope>
    <source>
        <strain evidence="1 2">CECT 8693</strain>
    </source>
</reference>
<proteinExistence type="predicted"/>